<dbReference type="RefSeq" id="WP_011406525.1">
    <property type="nucleotide sequence ID" value="NC_007681.1"/>
</dbReference>
<reference evidence="1 2" key="1">
    <citation type="journal article" date="2006" name="J. Bacteriol.">
        <title>The genome sequence of Methanosphaera stadtmanae reveals why this human intestinal archaeon is restricted to methanol and H2 for methane formation and ATP synthesis.</title>
        <authorList>
            <person name="Fricke W.F."/>
            <person name="Seedorf H."/>
            <person name="Henne A."/>
            <person name="Kruer M."/>
            <person name="Liesegang H."/>
            <person name="Hedderich R."/>
            <person name="Gottschalk G."/>
            <person name="Thauer R.K."/>
        </authorList>
    </citation>
    <scope>NUCLEOTIDE SEQUENCE [LARGE SCALE GENOMIC DNA]</scope>
    <source>
        <strain evidence="2">ATCC 43021 / DSM 3091 / JCM 11832 / MCB-3</strain>
    </source>
</reference>
<gene>
    <name evidence="1" type="ordered locus">Msp_0938</name>
</gene>
<evidence type="ECO:0000313" key="1">
    <source>
        <dbReference type="EMBL" id="ABC57326.1"/>
    </source>
</evidence>
<dbReference type="eggNOG" id="arCOG04931">
    <property type="taxonomic scope" value="Archaea"/>
</dbReference>
<dbReference type="STRING" id="339860.Msp_0938"/>
<keyword evidence="2" id="KW-1185">Reference proteome</keyword>
<proteinExistence type="predicted"/>
<dbReference type="EMBL" id="CP000102">
    <property type="protein sequence ID" value="ABC57326.1"/>
    <property type="molecule type" value="Genomic_DNA"/>
</dbReference>
<dbReference type="KEGG" id="mst:Msp_0938"/>
<dbReference type="HOGENOM" id="CLU_2519824_0_0_2"/>
<dbReference type="GeneID" id="70676357"/>
<sequence>MSDVVVENNNITNEIKNVIWKYYAISKISLRKTQLILKSIHNINISYQSIENIILSFKYSNKNKIEHYSGYYLFDSLWIKINGE</sequence>
<accession>Q2NFS7</accession>
<dbReference type="Proteomes" id="UP000001931">
    <property type="component" value="Chromosome"/>
</dbReference>
<organism evidence="1 2">
    <name type="scientific">Methanosphaera stadtmanae (strain ATCC 43021 / DSM 3091 / JCM 11832 / MCB-3)</name>
    <dbReference type="NCBI Taxonomy" id="339860"/>
    <lineage>
        <taxon>Archaea</taxon>
        <taxon>Methanobacteriati</taxon>
        <taxon>Methanobacteriota</taxon>
        <taxon>Methanomada group</taxon>
        <taxon>Methanobacteria</taxon>
        <taxon>Methanobacteriales</taxon>
        <taxon>Methanobacteriaceae</taxon>
        <taxon>Methanosphaera</taxon>
    </lineage>
</organism>
<name>Q2NFS7_METST</name>
<protein>
    <submittedName>
        <fullName evidence="1">Uncharacterized protein</fullName>
    </submittedName>
</protein>
<evidence type="ECO:0000313" key="2">
    <source>
        <dbReference type="Proteomes" id="UP000001931"/>
    </source>
</evidence>
<dbReference type="AlphaFoldDB" id="Q2NFS7"/>